<dbReference type="Proteomes" id="UP000321046">
    <property type="component" value="Unassembled WGS sequence"/>
</dbReference>
<sequence>MRRSAPREPPNPSASRAAIGKEPGGACSSATATTQRRSQRRPGALGEEATTSPPDITGGLAFVYDPHDRLPTRTQSSDVELTRPGVDDHDTTELHRLITRHFELTKSPIAEAILADWPEKVGEFYKVTPRALLALRKGSKSA</sequence>
<feature type="region of interest" description="Disordered" evidence="1">
    <location>
        <begin position="1"/>
        <end position="88"/>
    </location>
</feature>
<gene>
    <name evidence="2" type="ORF">FRC96_02920</name>
</gene>
<dbReference type="OrthoDB" id="5532400at2"/>
<dbReference type="InterPro" id="IPR036485">
    <property type="entry name" value="Glu_synth_asu_C_sf"/>
</dbReference>
<accession>A0A5C6XG55</accession>
<dbReference type="Gene3D" id="2.160.20.60">
    <property type="entry name" value="Glutamate synthase, alpha subunit, C-terminal domain"/>
    <property type="match status" value="1"/>
</dbReference>
<dbReference type="RefSeq" id="WP_146972554.1">
    <property type="nucleotide sequence ID" value="NZ_VOSL01000014.1"/>
</dbReference>
<name>A0A5C6XG55_9DELT</name>
<evidence type="ECO:0000313" key="3">
    <source>
        <dbReference type="Proteomes" id="UP000321046"/>
    </source>
</evidence>
<organism evidence="2 3">
    <name type="scientific">Lujinxingia vulgaris</name>
    <dbReference type="NCBI Taxonomy" id="2600176"/>
    <lineage>
        <taxon>Bacteria</taxon>
        <taxon>Deltaproteobacteria</taxon>
        <taxon>Bradymonadales</taxon>
        <taxon>Lujinxingiaceae</taxon>
        <taxon>Lujinxingia</taxon>
    </lineage>
</organism>
<dbReference type="AlphaFoldDB" id="A0A5C6XG55"/>
<dbReference type="GO" id="GO:0016491">
    <property type="term" value="F:oxidoreductase activity"/>
    <property type="evidence" value="ECO:0007669"/>
    <property type="project" value="InterPro"/>
</dbReference>
<proteinExistence type="predicted"/>
<comment type="caution">
    <text evidence="2">The sequence shown here is derived from an EMBL/GenBank/DDBJ whole genome shotgun (WGS) entry which is preliminary data.</text>
</comment>
<dbReference type="SUPFAM" id="SSF69336">
    <property type="entry name" value="Alpha subunit of glutamate synthase, C-terminal domain"/>
    <property type="match status" value="1"/>
</dbReference>
<protein>
    <submittedName>
        <fullName evidence="2">Uncharacterized protein</fullName>
    </submittedName>
</protein>
<evidence type="ECO:0000256" key="1">
    <source>
        <dbReference type="SAM" id="MobiDB-lite"/>
    </source>
</evidence>
<evidence type="ECO:0000313" key="2">
    <source>
        <dbReference type="EMBL" id="TXD42636.1"/>
    </source>
</evidence>
<dbReference type="EMBL" id="VOSL01000014">
    <property type="protein sequence ID" value="TXD42636.1"/>
    <property type="molecule type" value="Genomic_DNA"/>
</dbReference>
<reference evidence="2 3" key="1">
    <citation type="submission" date="2019-08" db="EMBL/GenBank/DDBJ databases">
        <title>Bradymonadales sp. TMQ2.</title>
        <authorList>
            <person name="Liang Q."/>
        </authorList>
    </citation>
    <scope>NUCLEOTIDE SEQUENCE [LARGE SCALE GENOMIC DNA]</scope>
    <source>
        <strain evidence="2 3">TMQ2</strain>
    </source>
</reference>